<dbReference type="InterPro" id="IPR006026">
    <property type="entry name" value="Peptidase_Metallo"/>
</dbReference>
<keyword evidence="6 7" id="KW-0862">Zinc</keyword>
<feature type="active site" evidence="6">
    <location>
        <position position="138"/>
    </location>
</feature>
<dbReference type="GO" id="GO:0018996">
    <property type="term" value="P:molting cycle, collagen and cuticulin-based cuticle"/>
    <property type="evidence" value="ECO:0007669"/>
    <property type="project" value="InterPro"/>
</dbReference>
<accession>A0A8R1DT52</accession>
<evidence type="ECO:0000256" key="6">
    <source>
        <dbReference type="PROSITE-ProRule" id="PRU01211"/>
    </source>
</evidence>
<dbReference type="EnsemblMetazoa" id="CJA11628.1">
    <property type="protein sequence ID" value="CJA11628.1"/>
    <property type="gene ID" value="WBGene00130832"/>
</dbReference>
<dbReference type="GO" id="GO:0006508">
    <property type="term" value="P:proteolysis"/>
    <property type="evidence" value="ECO:0007669"/>
    <property type="project" value="UniProtKB-KW"/>
</dbReference>
<organism evidence="9 10">
    <name type="scientific">Caenorhabditis japonica</name>
    <dbReference type="NCBI Taxonomy" id="281687"/>
    <lineage>
        <taxon>Eukaryota</taxon>
        <taxon>Metazoa</taxon>
        <taxon>Ecdysozoa</taxon>
        <taxon>Nematoda</taxon>
        <taxon>Chromadorea</taxon>
        <taxon>Rhabditida</taxon>
        <taxon>Rhabditina</taxon>
        <taxon>Rhabditomorpha</taxon>
        <taxon>Rhabditoidea</taxon>
        <taxon>Rhabditidae</taxon>
        <taxon>Peloderinae</taxon>
        <taxon>Caenorhabditis</taxon>
    </lineage>
</organism>
<reference evidence="10" key="1">
    <citation type="submission" date="2010-08" db="EMBL/GenBank/DDBJ databases">
        <authorList>
            <consortium name="Caenorhabditis japonica Sequencing Consortium"/>
            <person name="Wilson R.K."/>
        </authorList>
    </citation>
    <scope>NUCLEOTIDE SEQUENCE [LARGE SCALE GENOMIC DNA]</scope>
    <source>
        <strain evidence="10">DF5081</strain>
    </source>
</reference>
<sequence length="399" mass="45361">MYFQITFLLLLLPLFHIAASSLLLDDEDSGVQIEHGRAKRQMMKSGAKWKNGVVNYYFDETNKPDRVKTMLSAMDYIASQTCIEFKNDSAAAQRLKINGAVRTGCSSDVGAPGTLVSQTGTAVLHFENCPTMGSAVHELSHSLGSFHEHNRPDRDQYLDVDMAEVKRIGAQRNMGTQPAGMVLTYVPFEYGSCMMYDTMKYKTRLMKPKQPEYERTMGNRRVGFYDIEKINKYYNCKCEKELKCDNGGYTNPANCSKCVCPKGYFGDLCNQRPRQNYHELAAATYFQQKTIEFKYNFTGDNFNYYTSTFVYINAPNNTPVQIMLREMNGIVCENGCNQNGIEIKTRSDIKSVSPIVCCKDQEFSKQIFTSKNNPTIIELYSSVANNATVTFLYRLMPFE</sequence>
<comment type="caution">
    <text evidence="6">Lacks conserved residue(s) required for the propagation of feature annotation.</text>
</comment>
<comment type="cofactor">
    <cofactor evidence="6 7">
        <name>Zn(2+)</name>
        <dbReference type="ChEBI" id="CHEBI:29105"/>
    </cofactor>
    <text evidence="6 7">Binds 1 zinc ion per subunit.</text>
</comment>
<keyword evidence="2 5" id="KW-0964">Secreted</keyword>
<dbReference type="SMART" id="SM00235">
    <property type="entry name" value="ZnMc"/>
    <property type="match status" value="1"/>
</dbReference>
<dbReference type="GO" id="GO:0005576">
    <property type="term" value="C:extracellular region"/>
    <property type="evidence" value="ECO:0007669"/>
    <property type="project" value="UniProtKB-SubCell"/>
</dbReference>
<evidence type="ECO:0000256" key="1">
    <source>
        <dbReference type="ARBA" id="ARBA00004613"/>
    </source>
</evidence>
<dbReference type="Gene3D" id="3.40.390.10">
    <property type="entry name" value="Collagenase (Catalytic Domain)"/>
    <property type="match status" value="1"/>
</dbReference>
<feature type="binding site" evidence="6">
    <location>
        <position position="137"/>
    </location>
    <ligand>
        <name>Zn(2+)</name>
        <dbReference type="ChEBI" id="CHEBI:29105"/>
        <note>catalytic</note>
    </ligand>
</feature>
<feature type="binding site" evidence="6">
    <location>
        <position position="147"/>
    </location>
    <ligand>
        <name>Zn(2+)</name>
        <dbReference type="ChEBI" id="CHEBI:29105"/>
        <note>catalytic</note>
    </ligand>
</feature>
<dbReference type="PROSITE" id="PS51864">
    <property type="entry name" value="ASTACIN"/>
    <property type="match status" value="1"/>
</dbReference>
<keyword evidence="3" id="KW-1015">Disulfide bond</keyword>
<keyword evidence="10" id="KW-1185">Reference proteome</keyword>
<feature type="domain" description="Peptidase M12A" evidence="8">
    <location>
        <begin position="37"/>
        <end position="237"/>
    </location>
</feature>
<keyword evidence="6 7" id="KW-0479">Metal-binding</keyword>
<dbReference type="GO" id="GO:0008270">
    <property type="term" value="F:zinc ion binding"/>
    <property type="evidence" value="ECO:0007669"/>
    <property type="project" value="UniProtKB-UniRule"/>
</dbReference>
<evidence type="ECO:0000256" key="3">
    <source>
        <dbReference type="ARBA" id="ARBA00023157"/>
    </source>
</evidence>
<keyword evidence="6 7" id="KW-0482">Metalloprotease</keyword>
<reference evidence="9" key="2">
    <citation type="submission" date="2022-06" db="UniProtKB">
        <authorList>
            <consortium name="EnsemblMetazoa"/>
        </authorList>
    </citation>
    <scope>IDENTIFICATION</scope>
    <source>
        <strain evidence="9">DF5081</strain>
    </source>
</reference>
<proteinExistence type="predicted"/>
<protein>
    <recommendedName>
        <fullName evidence="5">Zinc metalloproteinase</fullName>
    </recommendedName>
</protein>
<keyword evidence="6 7" id="KW-0645">Protease</keyword>
<evidence type="ECO:0000313" key="9">
    <source>
        <dbReference type="EnsemblMetazoa" id="CJA11628.1"/>
    </source>
</evidence>
<comment type="subcellular location">
    <subcellularLocation>
        <location evidence="1 5">Secreted</location>
    </subcellularLocation>
</comment>
<dbReference type="GO" id="GO:0004222">
    <property type="term" value="F:metalloendopeptidase activity"/>
    <property type="evidence" value="ECO:0007669"/>
    <property type="project" value="UniProtKB-UniRule"/>
</dbReference>
<feature type="binding site" evidence="6">
    <location>
        <position position="141"/>
    </location>
    <ligand>
        <name>Zn(2+)</name>
        <dbReference type="ChEBI" id="CHEBI:29105"/>
        <note>catalytic</note>
    </ligand>
</feature>
<evidence type="ECO:0000256" key="4">
    <source>
        <dbReference type="ARBA" id="ARBA00023180"/>
    </source>
</evidence>
<evidence type="ECO:0000256" key="7">
    <source>
        <dbReference type="RuleBase" id="RU361183"/>
    </source>
</evidence>
<evidence type="ECO:0000256" key="2">
    <source>
        <dbReference type="ARBA" id="ARBA00022525"/>
    </source>
</evidence>
<dbReference type="PANTHER" id="PTHR10127:SF857">
    <property type="entry name" value="ZINC METALLOPROTEINASE NAS-19-RELATED"/>
    <property type="match status" value="1"/>
</dbReference>
<dbReference type="InterPro" id="IPR024079">
    <property type="entry name" value="MetalloPept_cat_dom_sf"/>
</dbReference>
<dbReference type="PRINTS" id="PR00480">
    <property type="entry name" value="ASTACIN"/>
</dbReference>
<keyword evidence="5 7" id="KW-0732">Signal</keyword>
<dbReference type="InterPro" id="IPR017050">
    <property type="entry name" value="Metallopeptidase_nem"/>
</dbReference>
<dbReference type="InterPro" id="IPR001506">
    <property type="entry name" value="Peptidase_M12A"/>
</dbReference>
<dbReference type="PIRSF" id="PIRSF036365">
    <property type="entry name" value="Astacin_nematoda"/>
    <property type="match status" value="1"/>
</dbReference>
<evidence type="ECO:0000259" key="8">
    <source>
        <dbReference type="PROSITE" id="PS51864"/>
    </source>
</evidence>
<evidence type="ECO:0000313" key="10">
    <source>
        <dbReference type="Proteomes" id="UP000005237"/>
    </source>
</evidence>
<feature type="chain" id="PRO_5035958863" description="Zinc metalloproteinase" evidence="5 7">
    <location>
        <begin position="21"/>
        <end position="399"/>
    </location>
</feature>
<feature type="signal peptide" evidence="5 7">
    <location>
        <begin position="1"/>
        <end position="20"/>
    </location>
</feature>
<dbReference type="Proteomes" id="UP000005237">
    <property type="component" value="Unassembled WGS sequence"/>
</dbReference>
<dbReference type="AlphaFoldDB" id="A0A8R1DT52"/>
<dbReference type="SUPFAM" id="SSF55486">
    <property type="entry name" value="Metalloproteases ('zincins'), catalytic domain"/>
    <property type="match status" value="1"/>
</dbReference>
<evidence type="ECO:0000256" key="5">
    <source>
        <dbReference type="PIRNR" id="PIRNR036365"/>
    </source>
</evidence>
<dbReference type="Pfam" id="PF01400">
    <property type="entry name" value="Astacin"/>
    <property type="match status" value="1"/>
</dbReference>
<dbReference type="PANTHER" id="PTHR10127">
    <property type="entry name" value="DISCOIDIN, CUB, EGF, LAMININ , AND ZINC METALLOPROTEASE DOMAIN CONTAINING"/>
    <property type="match status" value="1"/>
</dbReference>
<name>A0A8R1DT52_CAEJA</name>
<keyword evidence="4" id="KW-0325">Glycoprotein</keyword>
<keyword evidence="6 7" id="KW-0378">Hydrolase</keyword>